<proteinExistence type="predicted"/>
<gene>
    <name evidence="3" type="ORF">B0I71DRAFT_116022</name>
    <name evidence="2" type="ORF">YALI1_B05005g</name>
</gene>
<dbReference type="OrthoDB" id="4073744at2759"/>
<protein>
    <submittedName>
        <fullName evidence="2">Uncharacterized protein</fullName>
    </submittedName>
</protein>
<evidence type="ECO:0000256" key="1">
    <source>
        <dbReference type="SAM" id="MobiDB-lite"/>
    </source>
</evidence>
<dbReference type="AlphaFoldDB" id="A0A1H6PRU4"/>
<dbReference type="GeneID" id="2906831"/>
<evidence type="ECO:0000313" key="5">
    <source>
        <dbReference type="Proteomes" id="UP000256601"/>
    </source>
</evidence>
<dbReference type="Proteomes" id="UP000256601">
    <property type="component" value="Unassembled WGS sequence"/>
</dbReference>
<reference evidence="3 5" key="2">
    <citation type="submission" date="2018-07" db="EMBL/GenBank/DDBJ databases">
        <title>Draft Genome Assemblies for Five Robust Yarrowia lipolytica Strains Exhibiting High Lipid Production and Pentose Sugar Utilization and Sugar Alcohol Secretion from Undetoxified Lignocellulosic Biomass Hydrolysates.</title>
        <authorList>
            <consortium name="DOE Joint Genome Institute"/>
            <person name="Walker C."/>
            <person name="Ryu S."/>
            <person name="Na H."/>
            <person name="Zane M."/>
            <person name="LaButti K."/>
            <person name="Lipzen A."/>
            <person name="Haridas S."/>
            <person name="Barry K."/>
            <person name="Grigoriev I.V."/>
            <person name="Quarterman J."/>
            <person name="Slininger P."/>
            <person name="Dien B."/>
            <person name="Trinh C.T."/>
        </authorList>
    </citation>
    <scope>NUCLEOTIDE SEQUENCE [LARGE SCALE GENOMIC DNA]</scope>
    <source>
        <strain evidence="3 5">YB392</strain>
    </source>
</reference>
<feature type="region of interest" description="Disordered" evidence="1">
    <location>
        <begin position="70"/>
        <end position="96"/>
    </location>
</feature>
<dbReference type="VEuPathDB" id="FungiDB:YALI0_B03542g"/>
<sequence length="215" mass="25788">MEISIAIPAGAKYRILRDPHCLPRVPRSIANEVAQEKQIQRRRRLSEDILNSRRDKIHFDRSLRIPEWKEYRSSAHDTPAQTPPRRGSDSAISDFSPPSHDDIRKVLLGSPNQPQTSNMFFPSIMQEREPSFQDKVRFRNRFWKQPAPGSRTRDFYTNRNGQKWQGHPGWHRLLRRQYAFWGLDRCWREERSQFLQDKRRETAFNKQQKHRRTTI</sequence>
<reference evidence="2 4" key="1">
    <citation type="journal article" date="2016" name="PLoS ONE">
        <title>Sequence Assembly of Yarrowia lipolytica Strain W29/CLIB89 Shows Transposable Element Diversity.</title>
        <authorList>
            <person name="Magnan C."/>
            <person name="Yu J."/>
            <person name="Chang I."/>
            <person name="Jahn E."/>
            <person name="Kanomata Y."/>
            <person name="Wu J."/>
            <person name="Zeller M."/>
            <person name="Oakes M."/>
            <person name="Baldi P."/>
            <person name="Sandmeyer S."/>
        </authorList>
    </citation>
    <scope>NUCLEOTIDE SEQUENCE [LARGE SCALE GENOMIC DNA]</scope>
    <source>
        <strain evidence="2">CLIB89</strain>
        <strain evidence="4">CLIB89(W29)</strain>
    </source>
</reference>
<dbReference type="VEuPathDB" id="FungiDB:YALI1_B05005g"/>
<dbReference type="EMBL" id="CP017554">
    <property type="protein sequence ID" value="AOW01174.1"/>
    <property type="molecule type" value="Genomic_DNA"/>
</dbReference>
<evidence type="ECO:0000313" key="3">
    <source>
        <dbReference type="EMBL" id="RDW27062.1"/>
    </source>
</evidence>
<organism evidence="2 4">
    <name type="scientific">Yarrowia lipolytica</name>
    <name type="common">Candida lipolytica</name>
    <dbReference type="NCBI Taxonomy" id="4952"/>
    <lineage>
        <taxon>Eukaryota</taxon>
        <taxon>Fungi</taxon>
        <taxon>Dikarya</taxon>
        <taxon>Ascomycota</taxon>
        <taxon>Saccharomycotina</taxon>
        <taxon>Dipodascomycetes</taxon>
        <taxon>Dipodascales</taxon>
        <taxon>Dipodascales incertae sedis</taxon>
        <taxon>Yarrowia</taxon>
    </lineage>
</organism>
<evidence type="ECO:0000313" key="4">
    <source>
        <dbReference type="Proteomes" id="UP000182444"/>
    </source>
</evidence>
<dbReference type="RefSeq" id="XP_500464.2">
    <property type="nucleotide sequence ID" value="XM_500464.2"/>
</dbReference>
<name>A0A1H6PRU4_YARLL</name>
<dbReference type="KEGG" id="yli:2906831"/>
<dbReference type="EMBL" id="KZ858969">
    <property type="protein sequence ID" value="RDW27062.1"/>
    <property type="molecule type" value="Genomic_DNA"/>
</dbReference>
<dbReference type="Proteomes" id="UP000182444">
    <property type="component" value="Chromosome 1B"/>
</dbReference>
<evidence type="ECO:0000313" key="2">
    <source>
        <dbReference type="EMBL" id="AOW01174.1"/>
    </source>
</evidence>
<accession>A0A1H6PRU4</accession>